<dbReference type="SUPFAM" id="SSF54427">
    <property type="entry name" value="NTF2-like"/>
    <property type="match status" value="1"/>
</dbReference>
<organism evidence="2 3">
    <name type="scientific">Salmonirosea aquatica</name>
    <dbReference type="NCBI Taxonomy" id="2654236"/>
    <lineage>
        <taxon>Bacteria</taxon>
        <taxon>Pseudomonadati</taxon>
        <taxon>Bacteroidota</taxon>
        <taxon>Cytophagia</taxon>
        <taxon>Cytophagales</taxon>
        <taxon>Spirosomataceae</taxon>
        <taxon>Salmonirosea</taxon>
    </lineage>
</organism>
<evidence type="ECO:0000259" key="1">
    <source>
        <dbReference type="Pfam" id="PF14534"/>
    </source>
</evidence>
<evidence type="ECO:0000313" key="3">
    <source>
        <dbReference type="Proteomes" id="UP000479293"/>
    </source>
</evidence>
<proteinExistence type="predicted"/>
<dbReference type="Pfam" id="PF14534">
    <property type="entry name" value="DUF4440"/>
    <property type="match status" value="1"/>
</dbReference>
<comment type="caution">
    <text evidence="2">The sequence shown here is derived from an EMBL/GenBank/DDBJ whole genome shotgun (WGS) entry which is preliminary data.</text>
</comment>
<dbReference type="InterPro" id="IPR027843">
    <property type="entry name" value="DUF4440"/>
</dbReference>
<dbReference type="EMBL" id="WHLY01000002">
    <property type="protein sequence ID" value="MPR35351.1"/>
    <property type="molecule type" value="Genomic_DNA"/>
</dbReference>
<accession>A0A7C9FPS3</accession>
<evidence type="ECO:0000313" key="2">
    <source>
        <dbReference type="EMBL" id="MPR35351.1"/>
    </source>
</evidence>
<dbReference type="PROSITE" id="PS51257">
    <property type="entry name" value="PROKAR_LIPOPROTEIN"/>
    <property type="match status" value="1"/>
</dbReference>
<dbReference type="Gene3D" id="3.10.450.50">
    <property type="match status" value="1"/>
</dbReference>
<protein>
    <submittedName>
        <fullName evidence="2">DUF4440 domain-containing protein</fullName>
    </submittedName>
</protein>
<keyword evidence="3" id="KW-1185">Reference proteome</keyword>
<gene>
    <name evidence="2" type="ORF">GBK04_18840</name>
</gene>
<dbReference type="Proteomes" id="UP000479293">
    <property type="component" value="Unassembled WGS sequence"/>
</dbReference>
<sequence>MGRLNVFKPQTYMRTNTLLLSLSTAFVLLVGLVGCTTAPKETVSMAEPTGQFDLAKIRTEIQALETDFGKAATNHDLDALLEYYADDAISLANDAPMLVGKKAIGEHYTKNLMGDKKTHTYQTIDVFAEGTLVVETGKSTVTNSNGTIRTGKYMALYEKRNGQYVCLREMYNNDEPSQ</sequence>
<dbReference type="InterPro" id="IPR032710">
    <property type="entry name" value="NTF2-like_dom_sf"/>
</dbReference>
<dbReference type="AlphaFoldDB" id="A0A7C9FPS3"/>
<feature type="domain" description="DUF4440" evidence="1">
    <location>
        <begin position="61"/>
        <end position="165"/>
    </location>
</feature>
<name>A0A7C9FPS3_9BACT</name>
<reference evidence="2 3" key="1">
    <citation type="submission" date="2019-10" db="EMBL/GenBank/DDBJ databases">
        <title>Draft Genome Sequence of Cytophagaceae sp. SJW1-29.</title>
        <authorList>
            <person name="Choi A."/>
        </authorList>
    </citation>
    <scope>NUCLEOTIDE SEQUENCE [LARGE SCALE GENOMIC DNA]</scope>
    <source>
        <strain evidence="2 3">SJW1-29</strain>
    </source>
</reference>